<dbReference type="EMBL" id="LR796998">
    <property type="protein sequence ID" value="CAB4180335.1"/>
    <property type="molecule type" value="Genomic_DNA"/>
</dbReference>
<sequence>MKPTTVIARIAAVFGTSALSALAGGAILGVDLGKAAGMAGFMAAAQVLERVLRSYYEDGVLTKEELDAAIGGKK</sequence>
<evidence type="ECO:0000313" key="2">
    <source>
        <dbReference type="EMBL" id="CAB4135466.1"/>
    </source>
</evidence>
<evidence type="ECO:0000313" key="3">
    <source>
        <dbReference type="EMBL" id="CAB4174202.1"/>
    </source>
</evidence>
<feature type="transmembrane region" description="Helical" evidence="1">
    <location>
        <begin position="6"/>
        <end position="30"/>
    </location>
</feature>
<dbReference type="EMBL" id="LR796303">
    <property type="protein sequence ID" value="CAB4135466.1"/>
    <property type="molecule type" value="Genomic_DNA"/>
</dbReference>
<evidence type="ECO:0000313" key="5">
    <source>
        <dbReference type="EMBL" id="CAB4193999.1"/>
    </source>
</evidence>
<accession>A0A6J5RAK2</accession>
<keyword evidence="1" id="KW-0812">Transmembrane</keyword>
<protein>
    <submittedName>
        <fullName evidence="5">Uncharacterized protein</fullName>
    </submittedName>
</protein>
<proteinExistence type="predicted"/>
<dbReference type="EMBL" id="LR796925">
    <property type="protein sequence ID" value="CAB4174202.1"/>
    <property type="molecule type" value="Genomic_DNA"/>
</dbReference>
<evidence type="ECO:0000313" key="4">
    <source>
        <dbReference type="EMBL" id="CAB4180335.1"/>
    </source>
</evidence>
<name>A0A6J5RAK2_9CAUD</name>
<gene>
    <name evidence="4" type="ORF">UFOVP1037_15</name>
    <name evidence="5" type="ORF">UFOVP1250_17</name>
    <name evidence="2" type="ORF">UFOVP287_20</name>
    <name evidence="3" type="ORF">UFOVP969_32</name>
</gene>
<reference evidence="5" key="1">
    <citation type="submission" date="2020-05" db="EMBL/GenBank/DDBJ databases">
        <authorList>
            <person name="Chiriac C."/>
            <person name="Salcher M."/>
            <person name="Ghai R."/>
            <person name="Kavagutti S V."/>
        </authorList>
    </citation>
    <scope>NUCLEOTIDE SEQUENCE</scope>
</reference>
<dbReference type="EMBL" id="LR797199">
    <property type="protein sequence ID" value="CAB4193999.1"/>
    <property type="molecule type" value="Genomic_DNA"/>
</dbReference>
<keyword evidence="1" id="KW-1133">Transmembrane helix</keyword>
<organism evidence="5">
    <name type="scientific">uncultured Caudovirales phage</name>
    <dbReference type="NCBI Taxonomy" id="2100421"/>
    <lineage>
        <taxon>Viruses</taxon>
        <taxon>Duplodnaviria</taxon>
        <taxon>Heunggongvirae</taxon>
        <taxon>Uroviricota</taxon>
        <taxon>Caudoviricetes</taxon>
        <taxon>Peduoviridae</taxon>
        <taxon>Maltschvirus</taxon>
        <taxon>Maltschvirus maltsch</taxon>
    </lineage>
</organism>
<evidence type="ECO:0000256" key="1">
    <source>
        <dbReference type="SAM" id="Phobius"/>
    </source>
</evidence>
<keyword evidence="1" id="KW-0472">Membrane</keyword>